<dbReference type="AlphaFoldDB" id="A0AEG1"/>
<proteinExistence type="predicted"/>
<organism evidence="1">
    <name type="scientific">Pseudomonas extremaustralis</name>
    <dbReference type="NCBI Taxonomy" id="359110"/>
    <lineage>
        <taxon>Bacteria</taxon>
        <taxon>Pseudomonadati</taxon>
        <taxon>Pseudomonadota</taxon>
        <taxon>Gammaproteobacteria</taxon>
        <taxon>Pseudomonadales</taxon>
        <taxon>Pseudomonadaceae</taxon>
        <taxon>Pseudomonas</taxon>
    </lineage>
</organism>
<evidence type="ECO:0000313" key="1">
    <source>
        <dbReference type="EMBL" id="CAL64805.1"/>
    </source>
</evidence>
<protein>
    <submittedName>
        <fullName evidence="1">Uncharacterized protein</fullName>
    </submittedName>
</protein>
<name>A0AEG1_9PSED</name>
<reference evidence="1" key="1">
    <citation type="journal article" date="2006" name="FEMS Microbiol. Lett.">
        <title>Impaired polyhydroxybutyrate biosynthesis from glucose in Pseudomonas sp. 14-3 is due to a defective beta-ketothiolase gene.</title>
        <authorList>
            <person name="Ayub N.D."/>
            <person name="Pettinari M.J."/>
            <person name="Mendez B.S."/>
            <person name="Lopez N.I."/>
        </authorList>
    </citation>
    <scope>NUCLEOTIDE SEQUENCE</scope>
    <source>
        <strain evidence="1">14-3</strain>
    </source>
</reference>
<reference evidence="1" key="3">
    <citation type="journal article" date="2007" name="Plasmid">
        <title>The polyhydroxyalkanoate genes of a stress resistant Antarctic Pseudomonas are situated within a genomic island.</title>
        <authorList>
            <person name="Ayub N.D."/>
            <person name="Pettinari M.J."/>
            <person name="Mendez B.S."/>
            <person name="Lopez N.I."/>
        </authorList>
    </citation>
    <scope>NUCLEOTIDE SEQUENCE</scope>
    <source>
        <strain evidence="1">14-3</strain>
    </source>
</reference>
<reference evidence="1" key="2">
    <citation type="submission" date="2006-09" db="EMBL/GenBank/DDBJ databases">
        <authorList>
            <person name="Lopez N.I."/>
        </authorList>
    </citation>
    <scope>NUCLEOTIDE SEQUENCE</scope>
    <source>
        <strain evidence="1">14-3</strain>
    </source>
</reference>
<accession>A0AEG1</accession>
<sequence length="104" mass="11861">MPAPSKYLRISYGLISEKLKQPIIPALTIYLHRERPEIIPATDTPTHNETLHMSDDGHRAPRLIKKYAYLFLTSARPDDTALTISMMNPETLGIINDVWRSDCL</sequence>
<dbReference type="EMBL" id="AM262984">
    <property type="protein sequence ID" value="CAL64805.1"/>
    <property type="molecule type" value="Genomic_DNA"/>
</dbReference>